<comment type="subcellular location">
    <subcellularLocation>
        <location evidence="1">Cytoplasm</location>
        <location evidence="1">Cytoskeleton</location>
        <location evidence="1">Microtubule organizing center</location>
        <location evidence="1">Centrosome</location>
    </subcellularLocation>
</comment>
<dbReference type="Proteomes" id="UP001166674">
    <property type="component" value="Unassembled WGS sequence"/>
</dbReference>
<feature type="region of interest" description="Disordered" evidence="18">
    <location>
        <begin position="1890"/>
        <end position="1916"/>
    </location>
</feature>
<evidence type="ECO:0000259" key="19">
    <source>
        <dbReference type="PROSITE" id="PS50016"/>
    </source>
</evidence>
<dbReference type="SUPFAM" id="SSF57903">
    <property type="entry name" value="FYVE/PHD zinc finger"/>
    <property type="match status" value="1"/>
</dbReference>
<protein>
    <recommendedName>
        <fullName evidence="15">PHD and RING finger domain-containing protein 1</fullName>
    </recommendedName>
    <alternativeName>
        <fullName evidence="14">Ras association domain-containing protein 7</fullName>
    </alternativeName>
</protein>
<dbReference type="SMART" id="SM00184">
    <property type="entry name" value="RING"/>
    <property type="match status" value="2"/>
</dbReference>
<dbReference type="CDD" id="cd16635">
    <property type="entry name" value="mRING-HC-C3HC3D_PHRF1"/>
    <property type="match status" value="1"/>
</dbReference>
<feature type="compositionally biased region" description="Basic and acidic residues" evidence="18">
    <location>
        <begin position="1433"/>
        <end position="1445"/>
    </location>
</feature>
<comment type="caution">
    <text evidence="22">The sequence shown here is derived from an EMBL/GenBank/DDBJ whole genome shotgun (WGS) entry which is preliminary data.</text>
</comment>
<feature type="compositionally biased region" description="Basic residues" evidence="18">
    <location>
        <begin position="1352"/>
        <end position="1384"/>
    </location>
</feature>
<keyword evidence="6 16" id="KW-0863">Zinc-finger</keyword>
<feature type="compositionally biased region" description="Low complexity" evidence="18">
    <location>
        <begin position="963"/>
        <end position="990"/>
    </location>
</feature>
<dbReference type="GO" id="GO:0005813">
    <property type="term" value="C:centrosome"/>
    <property type="evidence" value="ECO:0007669"/>
    <property type="project" value="UniProtKB-SubCell"/>
</dbReference>
<dbReference type="PANTHER" id="PTHR12618">
    <property type="entry name" value="PHD AND RING FINGER DOMAIN-CONTAINING PROTEIN 1"/>
    <property type="match status" value="1"/>
</dbReference>
<comment type="function">
    <text evidence="11">Negatively regulates stress-induced JNK activation and apoptosis by promoting MAP2K7 phosphorylation and inhibiting its ability to activate JNK. Following prolonged stress, anti-apoptotic effect stops because of degradation of RASSF7 protein via the ubiquitin-proteasome pathway. Required for the activation of AURKB and chromosomal congression during mitosis where it stimulates microtubule polymerization.</text>
</comment>
<feature type="compositionally biased region" description="Basic residues" evidence="18">
    <location>
        <begin position="688"/>
        <end position="703"/>
    </location>
</feature>
<dbReference type="SMART" id="SM00249">
    <property type="entry name" value="PHD"/>
    <property type="match status" value="1"/>
</dbReference>
<feature type="compositionally biased region" description="Basic and acidic residues" evidence="18">
    <location>
        <begin position="872"/>
        <end position="881"/>
    </location>
</feature>
<feature type="compositionally biased region" description="Pro residues" evidence="18">
    <location>
        <begin position="141"/>
        <end position="152"/>
    </location>
</feature>
<dbReference type="InterPro" id="IPR011011">
    <property type="entry name" value="Znf_FYVE_PHD"/>
</dbReference>
<keyword evidence="2" id="KW-0963">Cytoplasm</keyword>
<evidence type="ECO:0000313" key="22">
    <source>
        <dbReference type="EMBL" id="MBZ3870302.1"/>
    </source>
</evidence>
<keyword evidence="7" id="KW-0862">Zinc</keyword>
<dbReference type="FunFam" id="3.30.40.10:FF:000526">
    <property type="entry name" value="PHD and ring finger domains 1"/>
    <property type="match status" value="1"/>
</dbReference>
<evidence type="ECO:0000256" key="16">
    <source>
        <dbReference type="PROSITE-ProRule" id="PRU00175"/>
    </source>
</evidence>
<dbReference type="GO" id="GO:0006915">
    <property type="term" value="P:apoptotic process"/>
    <property type="evidence" value="ECO:0007669"/>
    <property type="project" value="UniProtKB-KW"/>
</dbReference>
<dbReference type="GO" id="GO:0007165">
    <property type="term" value="P:signal transduction"/>
    <property type="evidence" value="ECO:0007669"/>
    <property type="project" value="InterPro"/>
</dbReference>
<dbReference type="PROSITE" id="PS00518">
    <property type="entry name" value="ZF_RING_1"/>
    <property type="match status" value="1"/>
</dbReference>
<feature type="region of interest" description="Disordered" evidence="18">
    <location>
        <begin position="1638"/>
        <end position="1678"/>
    </location>
</feature>
<evidence type="ECO:0000256" key="4">
    <source>
        <dbReference type="ARBA" id="ARBA00022703"/>
    </source>
</evidence>
<dbReference type="Pfam" id="PF13639">
    <property type="entry name" value="zf-RING_2"/>
    <property type="match status" value="1"/>
</dbReference>
<evidence type="ECO:0000256" key="13">
    <source>
        <dbReference type="ARBA" id="ARBA00064669"/>
    </source>
</evidence>
<accession>A0AA41SSH1</accession>
<keyword evidence="10" id="KW-0206">Cytoskeleton</keyword>
<feature type="coiled-coil region" evidence="17">
    <location>
        <begin position="268"/>
        <end position="298"/>
    </location>
</feature>
<feature type="compositionally biased region" description="Acidic residues" evidence="18">
    <location>
        <begin position="375"/>
        <end position="402"/>
    </location>
</feature>
<feature type="region of interest" description="Disordered" evidence="18">
    <location>
        <begin position="786"/>
        <end position="809"/>
    </location>
</feature>
<dbReference type="PANTHER" id="PTHR12618:SF20">
    <property type="entry name" value="PHD AND RING FINGER DOMAIN-CONTAINING PROTEIN 1"/>
    <property type="match status" value="1"/>
</dbReference>
<feature type="region of interest" description="Disordered" evidence="18">
    <location>
        <begin position="88"/>
        <end position="155"/>
    </location>
</feature>
<dbReference type="GO" id="GO:0008270">
    <property type="term" value="F:zinc ion binding"/>
    <property type="evidence" value="ECO:0007669"/>
    <property type="project" value="UniProtKB-KW"/>
</dbReference>
<feature type="region of interest" description="Disordered" evidence="18">
    <location>
        <begin position="332"/>
        <end position="420"/>
    </location>
</feature>
<dbReference type="SUPFAM" id="SSF57850">
    <property type="entry name" value="RING/U-box"/>
    <property type="match status" value="1"/>
</dbReference>
<feature type="compositionally biased region" description="Basic and acidic residues" evidence="18">
    <location>
        <begin position="1416"/>
        <end position="1426"/>
    </location>
</feature>
<evidence type="ECO:0000259" key="20">
    <source>
        <dbReference type="PROSITE" id="PS50089"/>
    </source>
</evidence>
<evidence type="ECO:0000256" key="15">
    <source>
        <dbReference type="ARBA" id="ARBA00073980"/>
    </source>
</evidence>
<evidence type="ECO:0000256" key="8">
    <source>
        <dbReference type="ARBA" id="ARBA00022843"/>
    </source>
</evidence>
<feature type="region of interest" description="Disordered" evidence="18">
    <location>
        <begin position="1234"/>
        <end position="1617"/>
    </location>
</feature>
<reference evidence="22" key="1">
    <citation type="submission" date="2020-03" db="EMBL/GenBank/DDBJ databases">
        <title>Studies in the Genomics of Life Span.</title>
        <authorList>
            <person name="Glass D."/>
        </authorList>
    </citation>
    <scope>NUCLEOTIDE SEQUENCE</scope>
    <source>
        <strain evidence="22">SUZIE</strain>
        <tissue evidence="22">Muscle</tissue>
    </source>
</reference>
<evidence type="ECO:0000256" key="18">
    <source>
        <dbReference type="SAM" id="MobiDB-lite"/>
    </source>
</evidence>
<dbReference type="PROSITE" id="PS50200">
    <property type="entry name" value="RA"/>
    <property type="match status" value="1"/>
</dbReference>
<keyword evidence="8" id="KW-0832">Ubl conjugation</keyword>
<dbReference type="InterPro" id="IPR047157">
    <property type="entry name" value="PHRF1/Atg35"/>
</dbReference>
<feature type="compositionally biased region" description="Acidic residues" evidence="18">
    <location>
        <begin position="1243"/>
        <end position="1252"/>
    </location>
</feature>
<name>A0AA41SSH1_SCICA</name>
<organism evidence="22 23">
    <name type="scientific">Sciurus carolinensis</name>
    <name type="common">Eastern gray squirrel</name>
    <dbReference type="NCBI Taxonomy" id="30640"/>
    <lineage>
        <taxon>Eukaryota</taxon>
        <taxon>Metazoa</taxon>
        <taxon>Chordata</taxon>
        <taxon>Craniata</taxon>
        <taxon>Vertebrata</taxon>
        <taxon>Euteleostomi</taxon>
        <taxon>Mammalia</taxon>
        <taxon>Eutheria</taxon>
        <taxon>Euarchontoglires</taxon>
        <taxon>Glires</taxon>
        <taxon>Rodentia</taxon>
        <taxon>Sciuromorpha</taxon>
        <taxon>Sciuridae</taxon>
        <taxon>Sciurinae</taxon>
        <taxon>Sciurini</taxon>
        <taxon>Sciurus</taxon>
    </lineage>
</organism>
<evidence type="ECO:0000256" key="14">
    <source>
        <dbReference type="ARBA" id="ARBA00073477"/>
    </source>
</evidence>
<keyword evidence="9 17" id="KW-0175">Coiled coil</keyword>
<feature type="compositionally biased region" description="Basic residues" evidence="18">
    <location>
        <begin position="1467"/>
        <end position="1476"/>
    </location>
</feature>
<proteinExistence type="predicted"/>
<dbReference type="Pfam" id="PF00788">
    <property type="entry name" value="RA"/>
    <property type="match status" value="1"/>
</dbReference>
<feature type="compositionally biased region" description="Acidic residues" evidence="18">
    <location>
        <begin position="1606"/>
        <end position="1616"/>
    </location>
</feature>
<feature type="compositionally biased region" description="Polar residues" evidence="18">
    <location>
        <begin position="937"/>
        <end position="946"/>
    </location>
</feature>
<feature type="compositionally biased region" description="Basic and acidic residues" evidence="18">
    <location>
        <begin position="1503"/>
        <end position="1517"/>
    </location>
</feature>
<dbReference type="InterPro" id="IPR001965">
    <property type="entry name" value="Znf_PHD"/>
</dbReference>
<feature type="region of interest" description="Disordered" evidence="18">
    <location>
        <begin position="1723"/>
        <end position="1749"/>
    </location>
</feature>
<feature type="compositionally biased region" description="Low complexity" evidence="18">
    <location>
        <begin position="1160"/>
        <end position="1181"/>
    </location>
</feature>
<dbReference type="InterPro" id="IPR013083">
    <property type="entry name" value="Znf_RING/FYVE/PHD"/>
</dbReference>
<feature type="domain" description="RING-type" evidence="20">
    <location>
        <begin position="429"/>
        <end position="470"/>
    </location>
</feature>
<evidence type="ECO:0000256" key="5">
    <source>
        <dbReference type="ARBA" id="ARBA00022723"/>
    </source>
</evidence>
<feature type="compositionally biased region" description="Polar residues" evidence="18">
    <location>
        <begin position="1058"/>
        <end position="1074"/>
    </location>
</feature>
<keyword evidence="23" id="KW-1185">Reference proteome</keyword>
<feature type="compositionally biased region" description="Basic and acidic residues" evidence="18">
    <location>
        <begin position="1529"/>
        <end position="1556"/>
    </location>
</feature>
<evidence type="ECO:0000256" key="7">
    <source>
        <dbReference type="ARBA" id="ARBA00022833"/>
    </source>
</evidence>
<dbReference type="FunFam" id="3.10.20.90:FF:000132">
    <property type="entry name" value="Ras association domain-containing protein 7"/>
    <property type="match status" value="1"/>
</dbReference>
<keyword evidence="3" id="KW-0597">Phosphoprotein</keyword>
<dbReference type="InterPro" id="IPR033631">
    <property type="entry name" value="RASSF7_RA"/>
</dbReference>
<feature type="compositionally biased region" description="Basic residues" evidence="18">
    <location>
        <begin position="655"/>
        <end position="675"/>
    </location>
</feature>
<evidence type="ECO:0000256" key="12">
    <source>
        <dbReference type="ARBA" id="ARBA00062530"/>
    </source>
</evidence>
<evidence type="ECO:0000256" key="6">
    <source>
        <dbReference type="ARBA" id="ARBA00022771"/>
    </source>
</evidence>
<feature type="domain" description="Ras-associating" evidence="21">
    <location>
        <begin position="10"/>
        <end position="89"/>
    </location>
</feature>
<dbReference type="InterPro" id="IPR019787">
    <property type="entry name" value="Znf_PHD-finger"/>
</dbReference>
<dbReference type="PROSITE" id="PS50089">
    <property type="entry name" value="ZF_RING_2"/>
    <property type="match status" value="1"/>
</dbReference>
<comment type="subunit">
    <text evidence="12">Interacts with MAP2K7 and GTP-bound NRAS.</text>
</comment>
<keyword evidence="5" id="KW-0479">Metal-binding</keyword>
<keyword evidence="4" id="KW-0053">Apoptosis</keyword>
<feature type="region of interest" description="Disordered" evidence="18">
    <location>
        <begin position="1133"/>
        <end position="1181"/>
    </location>
</feature>
<dbReference type="InterPro" id="IPR001841">
    <property type="entry name" value="Znf_RING"/>
</dbReference>
<evidence type="ECO:0000313" key="23">
    <source>
        <dbReference type="Proteomes" id="UP001166674"/>
    </source>
</evidence>
<evidence type="ECO:0000256" key="10">
    <source>
        <dbReference type="ARBA" id="ARBA00023212"/>
    </source>
</evidence>
<sequence length="2008" mass="217915">MFLGLAAMELKVWVDGIQRVVCGVSEQTTCQEVVIALAQAIGQTGRFVLVQRLREKERQLLPQECPVGAQATCGQFASDVQFVLRRTGPSLAGRPSSDSCPPPERCPVRASLPPKPRTAPGREPRKALTFSLGCPRLAPSPSSPEPAAPVAPTPGCFTDLQGLELRVQRNAEELGHEAFWEQELRREQAREREGQARLQALSAATAEHAARLQALDAQARALEVQLRLAAEAPGPPLATASATERLRQDLAIQERQSAEVQGSLALVSRALEAAEHALQAQAQELEELNRELRQCNLQQFIQQTGAALSLPPQPDKTPSGTQDLLCPAREEPLQGATQDPVLVPSLSPEGLEESSDGHSGDSEDDTGSEHGDCTDREDEEAASEEEDPEDRSGSEDSEDEVETSVVAADTQGKLEARGTLSSDEDVESCPICLNAFRDQAVGTPETCAHYFCLDCIVEWSRNANSCPVDRTVFKCICIRAQFGGKILKKIPVESTRAHEEEEDPTFCEVCGRSDREDRLLLCDGCDAGYHMECLEPPLREVPVDEWFCPECAVPSTATATDAGPVSEEEVSQLLADVVPTTSRLRPRAGRTRAIARTRQSERVRATVNRNRISTARRVQHVPRYLMSALLDETIEAVATGLNTAVYQRPLTPRAPIRRKRKTGRRKKVPGRRKTQSRLSVKSKGASARSKKRQRHVKRRKGRVAKAQNDVTARSRIARTLGLCRPVRGTCMPSVYKPVDPSLGLMRADIGAASLSLFGDPYELDPFDSSEELSADPASPLSAKRRVLSRSALQSHQPVARPVSVGLSRRQLPAAQEEGVEEAPVPDLLGSILSGQSLLMMSSADVVIHRDGSLSAKRAAPVSLQRNSVGASRGEERPRPRDGLQTGAPPSGSPSNRLVGDRPQSSGLNSQVRSAPHHTPAYSAGVPVRLGAFPAPGSGQTQNLSNGSGPGLRQSDSPWFDGTSKPSLPLSSASSKTSSSCSNSPSRSAALAHTPKPPPRRAAISELPRIPKIQRDSTGSRQDSVPPQGQSVEIPSTCISRLTGREGPGQPAQGRAENEPSSRGPQDPSSQTGSSRPPAPSSHGSLTSLGPSRGKGLGSTFESFRINIPGNTAHCSRLSSPGFCNTFRPVDSKVQRKENPSPLFSIKKTKQLKSEIYDPFDPTGSDSSPPSSSPESLGPSLLPSEITRTISINSPKAPAFQAVRCVTSYTVESVFGTEPEPPGETGSSVLKLRGEGAAARASDVEQEELGEEPAESRGPAARVQRLSPQDPWDEEDGATHGTFFGSEERTVTCVTVLEPEASPSPDAPQATTHRIVELRAPSRSRSRSTSSSRKKAKRKRATTHRIVELRAPSRSRSRSTSSSRKKAKRKRVAREHRRTRSRTHSGSRDRTSRSASPLVEEHSRGRQAKAKAKHQRPSSDRASSQERAKRRKAQERGQERRRDSRGRGRRRSRSRSGSPGSSSCERHGSRRKKRRQSGSRSRGRDCSPPSSLERARRRKHQRERSRERPDKKESTARPRERRKWRSRSPSSEHRAREPWQPRSREKRPRSQERKGTARETPPVPAPQGEPRQGGNQPGTPVPAEAGFATEVVTSSQVPPQAPPTLEEPAECAPEDLDYGASVEAGHVFEDFSSEAIFIQLDDMSSPPSPESTDSSPERGFLPNPVLPPAGQAQDPTLAAIQREVSLIHSEDVSHPLPQAGGPPEQQVLRQDLAENALMAPSTLGVAPVEDSPSGSGRACQVARPDQAAAQPPLLRSRALVKRVTWNLEESEGGALALDRGSRTPLHRPQKPREEAWVAEDGIPVGDTQAPISELPPPSHVLLEPGFPDMNLSQVHSPSVPPSLAQPSSIPPCTLVSQPSVQFVLQGSLPLVGCGVAQSVAPVSSALATVSEPAGQASTTDLEERMATPRPAAEKTRKEEYMKKLHMQERAVEEVKLAIKPFYQKREVTKEEYKDILRKAVQKICHSKSGEINPVKVANLVKAYVDKYRHMRKHRKAEAGEEPPAQGAEA</sequence>
<dbReference type="InterPro" id="IPR029071">
    <property type="entry name" value="Ubiquitin-like_domsf"/>
</dbReference>
<comment type="subunit">
    <text evidence="13">Interacts with POLR2A (via the C-terminal domain).</text>
</comment>
<feature type="compositionally biased region" description="Basic residues" evidence="18">
    <location>
        <begin position="1404"/>
        <end position="1415"/>
    </location>
</feature>
<dbReference type="CDD" id="cd16135">
    <property type="entry name" value="RA_RASSF7"/>
    <property type="match status" value="1"/>
</dbReference>
<dbReference type="EMBL" id="JAATJV010146396">
    <property type="protein sequence ID" value="MBZ3870302.1"/>
    <property type="molecule type" value="Genomic_DNA"/>
</dbReference>
<dbReference type="InterPro" id="IPR017907">
    <property type="entry name" value="Znf_RING_CS"/>
</dbReference>
<dbReference type="Pfam" id="PF00628">
    <property type="entry name" value="PHD"/>
    <property type="match status" value="1"/>
</dbReference>
<dbReference type="SMART" id="SM00314">
    <property type="entry name" value="RA"/>
    <property type="match status" value="1"/>
</dbReference>
<feature type="domain" description="PHD-type" evidence="19">
    <location>
        <begin position="504"/>
        <end position="554"/>
    </location>
</feature>
<evidence type="ECO:0000256" key="11">
    <source>
        <dbReference type="ARBA" id="ARBA00055595"/>
    </source>
</evidence>
<dbReference type="Gene3D" id="3.10.20.90">
    <property type="entry name" value="Phosphatidylinositol 3-kinase Catalytic Subunit, Chain A, domain 1"/>
    <property type="match status" value="1"/>
</dbReference>
<feature type="compositionally biased region" description="Basic residues" evidence="18">
    <location>
        <begin position="1321"/>
        <end position="1342"/>
    </location>
</feature>
<evidence type="ECO:0000259" key="21">
    <source>
        <dbReference type="PROSITE" id="PS50200"/>
    </source>
</evidence>
<evidence type="ECO:0000256" key="9">
    <source>
        <dbReference type="ARBA" id="ARBA00023054"/>
    </source>
</evidence>
<dbReference type="InterPro" id="IPR057031">
    <property type="entry name" value="SFR19-like_C"/>
</dbReference>
<dbReference type="PROSITE" id="PS50016">
    <property type="entry name" value="ZF_PHD_2"/>
    <property type="match status" value="1"/>
</dbReference>
<feature type="compositionally biased region" description="Basic and acidic residues" evidence="18">
    <location>
        <begin position="1900"/>
        <end position="1916"/>
    </location>
</feature>
<feature type="compositionally biased region" description="Polar residues" evidence="18">
    <location>
        <begin position="1015"/>
        <end position="1039"/>
    </location>
</feature>
<feature type="region of interest" description="Disordered" evidence="18">
    <location>
        <begin position="1775"/>
        <end position="1846"/>
    </location>
</feature>
<dbReference type="CDD" id="cd15536">
    <property type="entry name" value="PHD_PHRF1"/>
    <property type="match status" value="1"/>
</dbReference>
<feature type="compositionally biased region" description="Polar residues" evidence="18">
    <location>
        <begin position="902"/>
        <end position="912"/>
    </location>
</feature>
<feature type="region of interest" description="Disordered" evidence="18">
    <location>
        <begin position="852"/>
        <end position="1100"/>
    </location>
</feature>
<evidence type="ECO:0000256" key="2">
    <source>
        <dbReference type="ARBA" id="ARBA00022490"/>
    </source>
</evidence>
<dbReference type="Pfam" id="PF23030">
    <property type="entry name" value="SCAF11-like_C"/>
    <property type="match status" value="1"/>
</dbReference>
<feature type="region of interest" description="Disordered" evidence="18">
    <location>
        <begin position="649"/>
        <end position="710"/>
    </location>
</feature>
<dbReference type="SUPFAM" id="SSF54236">
    <property type="entry name" value="Ubiquitin-like"/>
    <property type="match status" value="1"/>
</dbReference>
<gene>
    <name evidence="22" type="ORF">SUZIE_107260</name>
</gene>
<feature type="compositionally biased region" description="Basic and acidic residues" evidence="18">
    <location>
        <begin position="355"/>
        <end position="374"/>
    </location>
</feature>
<dbReference type="Gene3D" id="3.30.40.10">
    <property type="entry name" value="Zinc/RING finger domain, C3HC4 (zinc finger)"/>
    <property type="match status" value="2"/>
</dbReference>
<dbReference type="InterPro" id="IPR000159">
    <property type="entry name" value="RA_dom"/>
</dbReference>
<evidence type="ECO:0000256" key="17">
    <source>
        <dbReference type="SAM" id="Coils"/>
    </source>
</evidence>
<evidence type="ECO:0000256" key="1">
    <source>
        <dbReference type="ARBA" id="ARBA00004300"/>
    </source>
</evidence>
<evidence type="ECO:0000256" key="3">
    <source>
        <dbReference type="ARBA" id="ARBA00022553"/>
    </source>
</evidence>